<comment type="caution">
    <text evidence="1">The sequence shown here is derived from an EMBL/GenBank/DDBJ whole genome shotgun (WGS) entry which is preliminary data.</text>
</comment>
<dbReference type="EMBL" id="LXQA010004678">
    <property type="protein sequence ID" value="MCH83118.1"/>
    <property type="molecule type" value="Genomic_DNA"/>
</dbReference>
<proteinExistence type="predicted"/>
<reference evidence="1 2" key="1">
    <citation type="journal article" date="2018" name="Front. Plant Sci.">
        <title>Red Clover (Trifolium pratense) and Zigzag Clover (T. medium) - A Picture of Genomic Similarities and Differences.</title>
        <authorList>
            <person name="Dluhosova J."/>
            <person name="Istvanek J."/>
            <person name="Nedelnik J."/>
            <person name="Repkova J."/>
        </authorList>
    </citation>
    <scope>NUCLEOTIDE SEQUENCE [LARGE SCALE GENOMIC DNA]</scope>
    <source>
        <strain evidence="2">cv. 10/8</strain>
        <tissue evidence="1">Leaf</tissue>
    </source>
</reference>
<evidence type="ECO:0000313" key="1">
    <source>
        <dbReference type="EMBL" id="MCH83118.1"/>
    </source>
</evidence>
<name>A0A392M8K5_9FABA</name>
<dbReference type="Proteomes" id="UP000265520">
    <property type="component" value="Unassembled WGS sequence"/>
</dbReference>
<evidence type="ECO:0000313" key="2">
    <source>
        <dbReference type="Proteomes" id="UP000265520"/>
    </source>
</evidence>
<protein>
    <submittedName>
        <fullName evidence="1">Uncharacterized protein</fullName>
    </submittedName>
</protein>
<sequence length="99" mass="11072">MRIRKGSEVRETRATKNFDVSATGFSVMENMVSCDVYVVRADEATNLRKHSIRDSRKEPCEESLILHKPFAILIGEGVGGSTFLCCILKGNFGIEDEFL</sequence>
<dbReference type="AlphaFoldDB" id="A0A392M8K5"/>
<organism evidence="1 2">
    <name type="scientific">Trifolium medium</name>
    <dbReference type="NCBI Taxonomy" id="97028"/>
    <lineage>
        <taxon>Eukaryota</taxon>
        <taxon>Viridiplantae</taxon>
        <taxon>Streptophyta</taxon>
        <taxon>Embryophyta</taxon>
        <taxon>Tracheophyta</taxon>
        <taxon>Spermatophyta</taxon>
        <taxon>Magnoliopsida</taxon>
        <taxon>eudicotyledons</taxon>
        <taxon>Gunneridae</taxon>
        <taxon>Pentapetalae</taxon>
        <taxon>rosids</taxon>
        <taxon>fabids</taxon>
        <taxon>Fabales</taxon>
        <taxon>Fabaceae</taxon>
        <taxon>Papilionoideae</taxon>
        <taxon>50 kb inversion clade</taxon>
        <taxon>NPAAA clade</taxon>
        <taxon>Hologalegina</taxon>
        <taxon>IRL clade</taxon>
        <taxon>Trifolieae</taxon>
        <taxon>Trifolium</taxon>
    </lineage>
</organism>
<keyword evidence="2" id="KW-1185">Reference proteome</keyword>
<gene>
    <name evidence="1" type="ORF">A2U01_0003933</name>
</gene>
<accession>A0A392M8K5</accession>